<accession>A0A427U1C1</accession>
<protein>
    <submittedName>
        <fullName evidence="1">Uncharacterized protein</fullName>
    </submittedName>
</protein>
<comment type="caution">
    <text evidence="1">The sequence shown here is derived from an EMBL/GenBank/DDBJ whole genome shotgun (WGS) entry which is preliminary data.</text>
</comment>
<name>A0A427U1C1_9VIBR</name>
<gene>
    <name evidence="1" type="ORF">EJA03_13745</name>
</gene>
<evidence type="ECO:0000313" key="1">
    <source>
        <dbReference type="EMBL" id="RSD30456.1"/>
    </source>
</evidence>
<dbReference type="EMBL" id="RSFA01000066">
    <property type="protein sequence ID" value="RSD30456.1"/>
    <property type="molecule type" value="Genomic_DNA"/>
</dbReference>
<keyword evidence="2" id="KW-1185">Reference proteome</keyword>
<reference evidence="1 2" key="1">
    <citation type="submission" date="2018-12" db="EMBL/GenBank/DDBJ databases">
        <title>Genomic taxonomy of the Vibrionaceae family.</title>
        <authorList>
            <person name="Gomez-Gil B."/>
            <person name="Enciso-Ibarra K."/>
        </authorList>
    </citation>
    <scope>NUCLEOTIDE SEQUENCE [LARGE SCALE GENOMIC DNA]</scope>
    <source>
        <strain evidence="1 2">CAIM 594</strain>
    </source>
</reference>
<organism evidence="1 2">
    <name type="scientific">Vibrio pectenicida</name>
    <dbReference type="NCBI Taxonomy" id="62763"/>
    <lineage>
        <taxon>Bacteria</taxon>
        <taxon>Pseudomonadati</taxon>
        <taxon>Pseudomonadota</taxon>
        <taxon>Gammaproteobacteria</taxon>
        <taxon>Vibrionales</taxon>
        <taxon>Vibrionaceae</taxon>
        <taxon>Vibrio</taxon>
    </lineage>
</organism>
<proteinExistence type="predicted"/>
<sequence length="160" mass="18847">MEDLLIKFEDFIRRLMVGRKESKFDNLNKELIKRERSRDRLNEELIVSLKCLEKSLNKFFGTRGSNVVLDLTTGKKRRAPPIYIQPSMKSLDTFGQNKTIELYIWFKFRTVKHAELITVFYDEKRINFRLGSNETSDIQVFCPIVHGTVESSLGHHEKYS</sequence>
<dbReference type="Proteomes" id="UP000269041">
    <property type="component" value="Unassembled WGS sequence"/>
</dbReference>
<dbReference type="RefSeq" id="WP_125322315.1">
    <property type="nucleotide sequence ID" value="NZ_AP024891.1"/>
</dbReference>
<dbReference type="AlphaFoldDB" id="A0A427U1C1"/>
<evidence type="ECO:0000313" key="2">
    <source>
        <dbReference type="Proteomes" id="UP000269041"/>
    </source>
</evidence>